<dbReference type="Pfam" id="PF01926">
    <property type="entry name" value="MMR_HSR1"/>
    <property type="match status" value="1"/>
</dbReference>
<reference evidence="12 13" key="1">
    <citation type="submission" date="2010-12" db="EMBL/GenBank/DDBJ databases">
        <authorList>
            <person name="Muzny D."/>
            <person name="Qin X."/>
            <person name="Deng J."/>
            <person name="Jiang H."/>
            <person name="Liu Y."/>
            <person name="Qu J."/>
            <person name="Song X.-Z."/>
            <person name="Zhang L."/>
            <person name="Thornton R."/>
            <person name="Coyle M."/>
            <person name="Francisco L."/>
            <person name="Jackson L."/>
            <person name="Javaid M."/>
            <person name="Korchina V."/>
            <person name="Kovar C."/>
            <person name="Mata R."/>
            <person name="Mathew T."/>
            <person name="Ngo R."/>
            <person name="Nguyen L."/>
            <person name="Nguyen N."/>
            <person name="Okwuonu G."/>
            <person name="Ongeri F."/>
            <person name="Pham C."/>
            <person name="Simmons D."/>
            <person name="Wilczek-Boney K."/>
            <person name="Hale W."/>
            <person name="Jakkamsetti A."/>
            <person name="Pham P."/>
            <person name="Ruth R."/>
            <person name="San Lucas F."/>
            <person name="Warren J."/>
            <person name="Zhang J."/>
            <person name="Zhao Z."/>
            <person name="Zhou C."/>
            <person name="Zhu D."/>
            <person name="Lee S."/>
            <person name="Bess C."/>
            <person name="Blankenburg K."/>
            <person name="Forbes L."/>
            <person name="Fu Q."/>
            <person name="Gubbala S."/>
            <person name="Hirani K."/>
            <person name="Jayaseelan J.C."/>
            <person name="Lara F."/>
            <person name="Munidasa M."/>
            <person name="Palculict T."/>
            <person name="Patil S."/>
            <person name="Pu L.-L."/>
            <person name="Saada N."/>
            <person name="Tang L."/>
            <person name="Weissenberger G."/>
            <person name="Zhu Y."/>
            <person name="Hemphill L."/>
            <person name="Shang Y."/>
            <person name="Youmans B."/>
            <person name="Ayvaz T."/>
            <person name="Ross M."/>
            <person name="Santibanez J."/>
            <person name="Aqrawi P."/>
            <person name="Gross S."/>
            <person name="Joshi V."/>
            <person name="Fowler G."/>
            <person name="Nazareth L."/>
            <person name="Reid J."/>
            <person name="Worley K."/>
            <person name="Petrosino J."/>
            <person name="Highlander S."/>
            <person name="Gibbs R."/>
        </authorList>
    </citation>
    <scope>NUCLEOTIDE SEQUENCE [LARGE SCALE GENOMIC DNA]</scope>
    <source>
        <strain evidence="12 13">DSM 3986</strain>
    </source>
</reference>
<dbReference type="GO" id="GO:0005525">
    <property type="term" value="F:GTP binding"/>
    <property type="evidence" value="ECO:0007669"/>
    <property type="project" value="UniProtKB-UniRule"/>
</dbReference>
<dbReference type="InterPro" id="IPR006073">
    <property type="entry name" value="GTP-bd"/>
</dbReference>
<dbReference type="NCBIfam" id="TIGR03598">
    <property type="entry name" value="GTPase_YsxC"/>
    <property type="match status" value="1"/>
</dbReference>
<dbReference type="Proteomes" id="UP000003434">
    <property type="component" value="Unassembled WGS sequence"/>
</dbReference>
<dbReference type="CDD" id="cd01876">
    <property type="entry name" value="YihA_EngB"/>
    <property type="match status" value="1"/>
</dbReference>
<dbReference type="eggNOG" id="COG0218">
    <property type="taxonomic scope" value="Bacteria"/>
</dbReference>
<dbReference type="SUPFAM" id="SSF52540">
    <property type="entry name" value="P-loop containing nucleoside triphosphate hydrolases"/>
    <property type="match status" value="1"/>
</dbReference>
<dbReference type="PANTHER" id="PTHR11649:SF13">
    <property type="entry name" value="ENGB-TYPE G DOMAIN-CONTAINING PROTEIN"/>
    <property type="match status" value="1"/>
</dbReference>
<dbReference type="InterPro" id="IPR027417">
    <property type="entry name" value="P-loop_NTPase"/>
</dbReference>
<dbReference type="EMBL" id="AEPW01000020">
    <property type="protein sequence ID" value="EFU77444.1"/>
    <property type="molecule type" value="Genomic_DNA"/>
</dbReference>
<keyword evidence="5 10" id="KW-0547">Nucleotide-binding</keyword>
<evidence type="ECO:0000256" key="9">
    <source>
        <dbReference type="ARBA" id="ARBA00023306"/>
    </source>
</evidence>
<dbReference type="InterPro" id="IPR030393">
    <property type="entry name" value="G_ENGB_dom"/>
</dbReference>
<dbReference type="GO" id="GO:0000917">
    <property type="term" value="P:division septum assembly"/>
    <property type="evidence" value="ECO:0007669"/>
    <property type="project" value="UniProtKB-KW"/>
</dbReference>
<keyword evidence="3 10" id="KW-0132">Cell division</keyword>
<dbReference type="AlphaFoldDB" id="E6LL44"/>
<comment type="caution">
    <text evidence="12">The sequence shown here is derived from an EMBL/GenBank/DDBJ whole genome shotgun (WGS) entry which is preliminary data.</text>
</comment>
<evidence type="ECO:0000256" key="10">
    <source>
        <dbReference type="HAMAP-Rule" id="MF_00321"/>
    </source>
</evidence>
<sequence>MIIKKAELETVCGITSKFPDNSEPEIVFAGKSNVGKSSLINALMNRKSLARTSGKPGKTQTINYYKVNDEIYFVDLPGYGYANANLATREKWGKMIERYLHTSKQIKCIFLLIDIRHEPGKNDKQMYDWIVYNGYSPVIIATKLDKLKRSQIAKCIKTLREGLGLQKEVVLIPFSSETKQGKKEVYEFIENLLLAQA</sequence>
<protein>
    <recommendedName>
        <fullName evidence="10">Probable GTP-binding protein EngB</fullName>
    </recommendedName>
</protein>
<keyword evidence="8 10" id="KW-0717">Septation</keyword>
<keyword evidence="4" id="KW-0479">Metal-binding</keyword>
<dbReference type="GO" id="GO:0005829">
    <property type="term" value="C:cytosol"/>
    <property type="evidence" value="ECO:0007669"/>
    <property type="project" value="TreeGrafter"/>
</dbReference>
<dbReference type="HOGENOM" id="CLU_033732_3_0_9"/>
<dbReference type="Gene3D" id="3.40.50.300">
    <property type="entry name" value="P-loop containing nucleotide triphosphate hydrolases"/>
    <property type="match status" value="1"/>
</dbReference>
<keyword evidence="9 10" id="KW-0131">Cell cycle</keyword>
<evidence type="ECO:0000256" key="1">
    <source>
        <dbReference type="ARBA" id="ARBA00001946"/>
    </source>
</evidence>
<organism evidence="12 13">
    <name type="scientific">Lachnoanaerobaculum saburreum DSM 3986</name>
    <dbReference type="NCBI Taxonomy" id="887325"/>
    <lineage>
        <taxon>Bacteria</taxon>
        <taxon>Bacillati</taxon>
        <taxon>Bacillota</taxon>
        <taxon>Clostridia</taxon>
        <taxon>Lachnospirales</taxon>
        <taxon>Lachnospiraceae</taxon>
        <taxon>Lachnoanaerobaculum</taxon>
    </lineage>
</organism>
<feature type="domain" description="EngB-type G" evidence="11">
    <location>
        <begin position="22"/>
        <end position="195"/>
    </location>
</feature>
<accession>E6LL44</accession>
<dbReference type="PANTHER" id="PTHR11649">
    <property type="entry name" value="MSS1/TRME-RELATED GTP-BINDING PROTEIN"/>
    <property type="match status" value="1"/>
</dbReference>
<evidence type="ECO:0000256" key="2">
    <source>
        <dbReference type="ARBA" id="ARBA00009638"/>
    </source>
</evidence>
<evidence type="ECO:0000313" key="13">
    <source>
        <dbReference type="Proteomes" id="UP000003434"/>
    </source>
</evidence>
<evidence type="ECO:0000256" key="6">
    <source>
        <dbReference type="ARBA" id="ARBA00022842"/>
    </source>
</evidence>
<name>E6LL44_9FIRM</name>
<dbReference type="RefSeq" id="WP_008750448.1">
    <property type="nucleotide sequence ID" value="NZ_GL622296.1"/>
</dbReference>
<evidence type="ECO:0000256" key="7">
    <source>
        <dbReference type="ARBA" id="ARBA00023134"/>
    </source>
</evidence>
<dbReference type="PROSITE" id="PS51706">
    <property type="entry name" value="G_ENGB"/>
    <property type="match status" value="1"/>
</dbReference>
<evidence type="ECO:0000256" key="5">
    <source>
        <dbReference type="ARBA" id="ARBA00022741"/>
    </source>
</evidence>
<dbReference type="GO" id="GO:0046872">
    <property type="term" value="F:metal ion binding"/>
    <property type="evidence" value="ECO:0007669"/>
    <property type="project" value="UniProtKB-KW"/>
</dbReference>
<evidence type="ECO:0000256" key="8">
    <source>
        <dbReference type="ARBA" id="ARBA00023210"/>
    </source>
</evidence>
<keyword evidence="6" id="KW-0460">Magnesium</keyword>
<evidence type="ECO:0000259" key="11">
    <source>
        <dbReference type="PROSITE" id="PS51706"/>
    </source>
</evidence>
<evidence type="ECO:0000256" key="4">
    <source>
        <dbReference type="ARBA" id="ARBA00022723"/>
    </source>
</evidence>
<comment type="function">
    <text evidence="10">Necessary for normal cell division and for the maintenance of normal septation.</text>
</comment>
<keyword evidence="7 10" id="KW-0342">GTP-binding</keyword>
<comment type="cofactor">
    <cofactor evidence="1">
        <name>Mg(2+)</name>
        <dbReference type="ChEBI" id="CHEBI:18420"/>
    </cofactor>
</comment>
<dbReference type="HAMAP" id="MF_00321">
    <property type="entry name" value="GTPase_EngB"/>
    <property type="match status" value="1"/>
</dbReference>
<gene>
    <name evidence="12" type="primary">ysxC</name>
    <name evidence="10" type="synonym">engB</name>
    <name evidence="12" type="ORF">HMPREF0381_0679</name>
</gene>
<comment type="similarity">
    <text evidence="2 10">Belongs to the TRAFAC class TrmE-Era-EngA-EngB-Septin-like GTPase superfamily. EngB GTPase family.</text>
</comment>
<evidence type="ECO:0000313" key="12">
    <source>
        <dbReference type="EMBL" id="EFU77444.1"/>
    </source>
</evidence>
<proteinExistence type="inferred from homology"/>
<dbReference type="InterPro" id="IPR019987">
    <property type="entry name" value="GTP-bd_ribosome_bio_YsxC"/>
</dbReference>
<evidence type="ECO:0000256" key="3">
    <source>
        <dbReference type="ARBA" id="ARBA00022618"/>
    </source>
</evidence>
<dbReference type="FunFam" id="3.40.50.300:FF:000098">
    <property type="entry name" value="Probable GTP-binding protein EngB"/>
    <property type="match status" value="1"/>
</dbReference>